<organism evidence="2 3">
    <name type="scientific">Rhynchosporium agropyri</name>
    <dbReference type="NCBI Taxonomy" id="914238"/>
    <lineage>
        <taxon>Eukaryota</taxon>
        <taxon>Fungi</taxon>
        <taxon>Dikarya</taxon>
        <taxon>Ascomycota</taxon>
        <taxon>Pezizomycotina</taxon>
        <taxon>Leotiomycetes</taxon>
        <taxon>Helotiales</taxon>
        <taxon>Ploettnerulaceae</taxon>
        <taxon>Rhynchosporium</taxon>
    </lineage>
</organism>
<sequence>MSTPSCSSKISTNPRAATYTSTLSPSLLSNTILDFHTSLPIYTGPSPLIPLPKLSSSTHIKTLYLKDESQRLTLPSFQPLGLSWAIHNGILAELSESLPSPLSPETSLQDLATRAKEAQMKVIAASEGSLGPSVARLSKVFGVEGINTRIFIPGDAREEVGEEVRREGAEAIIVVGGIEDAVREAWLHSVATDGVMVGMEEEENYEDIPRWMVEGYSTIFKELDTQLDGRIPDWVVVPVGSGGLAQTAVTHYKAPRLAESKKTTRVLTVEPSAAAALYTSLQRGEITTVDLRETIFKEMGGNGYVARAAWDILKDGLDGSVVVEDEDVTRAKASLRGDGVEAGLCAAAVLAGFQSVLTDEERRKELALDEDSVVVLIGTESLVET</sequence>
<dbReference type="OrthoDB" id="10059875at2759"/>
<reference evidence="3" key="1">
    <citation type="submission" date="2016-03" db="EMBL/GenBank/DDBJ databases">
        <authorList>
            <person name="Guldener U."/>
        </authorList>
    </citation>
    <scope>NUCLEOTIDE SEQUENCE [LARGE SCALE GENOMIC DNA]</scope>
    <source>
        <strain evidence="3">04CH-RAC-A.6.1</strain>
    </source>
</reference>
<dbReference type="Pfam" id="PF00291">
    <property type="entry name" value="PALP"/>
    <property type="match status" value="1"/>
</dbReference>
<dbReference type="AlphaFoldDB" id="A0A1E1KET3"/>
<protein>
    <recommendedName>
        <fullName evidence="1">Tryptophan synthase beta chain-like PALP domain-containing protein</fullName>
    </recommendedName>
</protein>
<dbReference type="PANTHER" id="PTHR42937:SF1">
    <property type="entry name" value="DIAMINOPROPIONATE AMMONIA-LYASE"/>
    <property type="match status" value="1"/>
</dbReference>
<name>A0A1E1KET3_9HELO</name>
<feature type="domain" description="Tryptophan synthase beta chain-like PALP" evidence="1">
    <location>
        <begin position="43"/>
        <end position="377"/>
    </location>
</feature>
<dbReference type="PANTHER" id="PTHR42937">
    <property type="match status" value="1"/>
</dbReference>
<evidence type="ECO:0000313" key="2">
    <source>
        <dbReference type="EMBL" id="CZS96575.1"/>
    </source>
</evidence>
<gene>
    <name evidence="2" type="ORF">RAG0_05846</name>
</gene>
<dbReference type="EMBL" id="FJUX01000027">
    <property type="protein sequence ID" value="CZS96575.1"/>
    <property type="molecule type" value="Genomic_DNA"/>
</dbReference>
<dbReference type="Gene3D" id="3.40.50.1100">
    <property type="match status" value="2"/>
</dbReference>
<keyword evidence="3" id="KW-1185">Reference proteome</keyword>
<evidence type="ECO:0000259" key="1">
    <source>
        <dbReference type="Pfam" id="PF00291"/>
    </source>
</evidence>
<dbReference type="InterPro" id="IPR036052">
    <property type="entry name" value="TrpB-like_PALP_sf"/>
</dbReference>
<dbReference type="SUPFAM" id="SSF53686">
    <property type="entry name" value="Tryptophan synthase beta subunit-like PLP-dependent enzymes"/>
    <property type="match status" value="1"/>
</dbReference>
<evidence type="ECO:0000313" key="3">
    <source>
        <dbReference type="Proteomes" id="UP000178912"/>
    </source>
</evidence>
<proteinExistence type="predicted"/>
<dbReference type="InterPro" id="IPR001926">
    <property type="entry name" value="TrpB-like_PALP"/>
</dbReference>
<accession>A0A1E1KET3</accession>
<dbReference type="Proteomes" id="UP000178912">
    <property type="component" value="Unassembled WGS sequence"/>
</dbReference>